<organism evidence="2 3">
    <name type="scientific">Opisthorchis viverrini</name>
    <name type="common">Southeast Asian liver fluke</name>
    <dbReference type="NCBI Taxonomy" id="6198"/>
    <lineage>
        <taxon>Eukaryota</taxon>
        <taxon>Metazoa</taxon>
        <taxon>Spiralia</taxon>
        <taxon>Lophotrochozoa</taxon>
        <taxon>Platyhelminthes</taxon>
        <taxon>Trematoda</taxon>
        <taxon>Digenea</taxon>
        <taxon>Opisthorchiida</taxon>
        <taxon>Opisthorchiata</taxon>
        <taxon>Opisthorchiidae</taxon>
        <taxon>Opisthorchis</taxon>
    </lineage>
</organism>
<reference evidence="2 3" key="1">
    <citation type="submission" date="2013-11" db="EMBL/GenBank/DDBJ databases">
        <title>Opisthorchis viverrini - life in the bile duct.</title>
        <authorList>
            <person name="Young N.D."/>
            <person name="Nagarajan N."/>
            <person name="Lin S.J."/>
            <person name="Korhonen P.K."/>
            <person name="Jex A.R."/>
            <person name="Hall R.S."/>
            <person name="Safavi-Hemami H."/>
            <person name="Kaewkong W."/>
            <person name="Bertrand D."/>
            <person name="Gao S."/>
            <person name="Seet Q."/>
            <person name="Wongkham S."/>
            <person name="Teh B.T."/>
            <person name="Wongkham C."/>
            <person name="Intapan P.M."/>
            <person name="Maleewong W."/>
            <person name="Yang X."/>
            <person name="Hu M."/>
            <person name="Wang Z."/>
            <person name="Hofmann A."/>
            <person name="Sternberg P.W."/>
            <person name="Tan P."/>
            <person name="Wang J."/>
            <person name="Gasser R.B."/>
        </authorList>
    </citation>
    <scope>NUCLEOTIDE SEQUENCE [LARGE SCALE GENOMIC DNA]</scope>
</reference>
<proteinExistence type="predicted"/>
<dbReference type="EMBL" id="KL596850">
    <property type="protein sequence ID" value="KER23420.1"/>
    <property type="molecule type" value="Genomic_DNA"/>
</dbReference>
<dbReference type="Proteomes" id="UP000054324">
    <property type="component" value="Unassembled WGS sequence"/>
</dbReference>
<dbReference type="CTD" id="20322872"/>
<feature type="compositionally biased region" description="Basic residues" evidence="1">
    <location>
        <begin position="25"/>
        <end position="37"/>
    </location>
</feature>
<gene>
    <name evidence="2" type="ORF">T265_08693</name>
</gene>
<evidence type="ECO:0000313" key="2">
    <source>
        <dbReference type="EMBL" id="KER23420.1"/>
    </source>
</evidence>
<accession>A0A074ZJ88</accession>
<dbReference type="RefSeq" id="XP_009172831.1">
    <property type="nucleotide sequence ID" value="XM_009174567.1"/>
</dbReference>
<feature type="region of interest" description="Disordered" evidence="1">
    <location>
        <begin position="65"/>
        <end position="111"/>
    </location>
</feature>
<evidence type="ECO:0000313" key="3">
    <source>
        <dbReference type="Proteomes" id="UP000054324"/>
    </source>
</evidence>
<name>A0A074ZJ88_OPIVI</name>
<dbReference type="AlphaFoldDB" id="A0A074ZJ88"/>
<feature type="compositionally biased region" description="Basic and acidic residues" evidence="1">
    <location>
        <begin position="1"/>
        <end position="19"/>
    </location>
</feature>
<dbReference type="GeneID" id="20322872"/>
<protein>
    <submittedName>
        <fullName evidence="2">Uncharacterized protein</fullName>
    </submittedName>
</protein>
<keyword evidence="3" id="KW-1185">Reference proteome</keyword>
<feature type="region of interest" description="Disordered" evidence="1">
    <location>
        <begin position="1"/>
        <end position="37"/>
    </location>
</feature>
<evidence type="ECO:0000256" key="1">
    <source>
        <dbReference type="SAM" id="MobiDB-lite"/>
    </source>
</evidence>
<dbReference type="KEGG" id="ovi:T265_08693"/>
<sequence>MLTMETRVKRPTTDDRTDNAECSSRRGKRWHKHDSHIRHKVSAIRDLNIHSNPCTTHKGVVIAQRSHNGKQTRVTDCDPRKSQSSTSLGGLRKAGTIPLTKCSARKANKKK</sequence>